<keyword evidence="3 10" id="KW-0132">Cell division</keyword>
<dbReference type="InterPro" id="IPR036565">
    <property type="entry name" value="Mur-like_cat_sf"/>
</dbReference>
<evidence type="ECO:0000256" key="8">
    <source>
        <dbReference type="ARBA" id="ARBA00023306"/>
    </source>
</evidence>
<evidence type="ECO:0000313" key="15">
    <source>
        <dbReference type="Proteomes" id="UP000242999"/>
    </source>
</evidence>
<dbReference type="GO" id="GO:0009252">
    <property type="term" value="P:peptidoglycan biosynthetic process"/>
    <property type="evidence" value="ECO:0007669"/>
    <property type="project" value="UniProtKB-UniRule"/>
</dbReference>
<dbReference type="NCBIfam" id="TIGR01143">
    <property type="entry name" value="murF"/>
    <property type="match status" value="1"/>
</dbReference>
<reference evidence="15" key="1">
    <citation type="submission" date="2016-10" db="EMBL/GenBank/DDBJ databases">
        <authorList>
            <person name="Varghese N."/>
            <person name="Submissions S."/>
        </authorList>
    </citation>
    <scope>NUCLEOTIDE SEQUENCE [LARGE SCALE GENOMIC DNA]</scope>
    <source>
        <strain evidence="15">DSM 7165</strain>
    </source>
</reference>
<dbReference type="HAMAP" id="MF_02019">
    <property type="entry name" value="MurF"/>
    <property type="match status" value="1"/>
</dbReference>
<comment type="function">
    <text evidence="10 11">Involved in cell wall formation. Catalyzes the final step in the synthesis of UDP-N-acetylmuramoyl-pentapeptide, the precursor of murein.</text>
</comment>
<dbReference type="InterPro" id="IPR004101">
    <property type="entry name" value="Mur_ligase_C"/>
</dbReference>
<evidence type="ECO:0000256" key="6">
    <source>
        <dbReference type="ARBA" id="ARBA00022960"/>
    </source>
</evidence>
<dbReference type="Gene3D" id="3.40.1190.10">
    <property type="entry name" value="Mur-like, catalytic domain"/>
    <property type="match status" value="1"/>
</dbReference>
<dbReference type="InterPro" id="IPR035911">
    <property type="entry name" value="MurE/MurF_N"/>
</dbReference>
<dbReference type="SUPFAM" id="SSF53623">
    <property type="entry name" value="MurD-like peptide ligases, catalytic domain"/>
    <property type="match status" value="1"/>
</dbReference>
<gene>
    <name evidence="10" type="primary">murF</name>
    <name evidence="14" type="ORF">SAMN05421831_101296</name>
</gene>
<dbReference type="GO" id="GO:0047480">
    <property type="term" value="F:UDP-N-acetylmuramoyl-tripeptide-D-alanyl-D-alanine ligase activity"/>
    <property type="evidence" value="ECO:0007669"/>
    <property type="project" value="UniProtKB-UniRule"/>
</dbReference>
<dbReference type="AlphaFoldDB" id="A0A1H6QLJ0"/>
<dbReference type="OrthoDB" id="9801978at2"/>
<dbReference type="PANTHER" id="PTHR43024">
    <property type="entry name" value="UDP-N-ACETYLMURAMOYL-TRIPEPTIDE--D-ALANYL-D-ALANINE LIGASE"/>
    <property type="match status" value="1"/>
</dbReference>
<keyword evidence="9 10" id="KW-0961">Cell wall biogenesis/degradation</keyword>
<dbReference type="RefSeq" id="WP_093308173.1">
    <property type="nucleotide sequence ID" value="NZ_FNYH01000001.1"/>
</dbReference>
<evidence type="ECO:0000256" key="11">
    <source>
        <dbReference type="RuleBase" id="RU004136"/>
    </source>
</evidence>
<accession>A0A1H6QLJ0</accession>
<keyword evidence="15" id="KW-1185">Reference proteome</keyword>
<keyword evidence="1 10" id="KW-0963">Cytoplasm</keyword>
<comment type="pathway">
    <text evidence="10 11">Cell wall biogenesis; peptidoglycan biosynthesis.</text>
</comment>
<dbReference type="EMBL" id="FNYH01000001">
    <property type="protein sequence ID" value="SEI40155.1"/>
    <property type="molecule type" value="Genomic_DNA"/>
</dbReference>
<evidence type="ECO:0000259" key="12">
    <source>
        <dbReference type="Pfam" id="PF02875"/>
    </source>
</evidence>
<evidence type="ECO:0000256" key="7">
    <source>
        <dbReference type="ARBA" id="ARBA00022984"/>
    </source>
</evidence>
<keyword evidence="5 10" id="KW-0067">ATP-binding</keyword>
<evidence type="ECO:0000256" key="9">
    <source>
        <dbReference type="ARBA" id="ARBA00023316"/>
    </source>
</evidence>
<keyword evidence="7 10" id="KW-0573">Peptidoglycan synthesis</keyword>
<dbReference type="SUPFAM" id="SSF53244">
    <property type="entry name" value="MurD-like peptide ligases, peptide-binding domain"/>
    <property type="match status" value="1"/>
</dbReference>
<protein>
    <recommendedName>
        <fullName evidence="10 11">UDP-N-acetylmuramoyl-tripeptide--D-alanyl-D-alanine ligase</fullName>
        <ecNumber evidence="10 11">6.3.2.10</ecNumber>
    </recommendedName>
    <alternativeName>
        <fullName evidence="10">D-alanyl-D-alanine-adding enzyme</fullName>
    </alternativeName>
</protein>
<dbReference type="GO" id="GO:0051301">
    <property type="term" value="P:cell division"/>
    <property type="evidence" value="ECO:0007669"/>
    <property type="project" value="UniProtKB-KW"/>
</dbReference>
<evidence type="ECO:0000256" key="2">
    <source>
        <dbReference type="ARBA" id="ARBA00022598"/>
    </source>
</evidence>
<dbReference type="STRING" id="64971.SAMN05421831_101296"/>
<dbReference type="InterPro" id="IPR051046">
    <property type="entry name" value="MurCDEF_CellWall_CoF430Synth"/>
</dbReference>
<dbReference type="PANTHER" id="PTHR43024:SF1">
    <property type="entry name" value="UDP-N-ACETYLMURAMOYL-TRIPEPTIDE--D-ALANYL-D-ALANINE LIGASE"/>
    <property type="match status" value="1"/>
</dbReference>
<evidence type="ECO:0000256" key="5">
    <source>
        <dbReference type="ARBA" id="ARBA00022840"/>
    </source>
</evidence>
<dbReference type="EC" id="6.3.2.10" evidence="10 11"/>
<dbReference type="Gene3D" id="3.90.190.20">
    <property type="entry name" value="Mur ligase, C-terminal domain"/>
    <property type="match status" value="1"/>
</dbReference>
<dbReference type="Pfam" id="PF08245">
    <property type="entry name" value="Mur_ligase_M"/>
    <property type="match status" value="1"/>
</dbReference>
<organism evidence="14 15">
    <name type="scientific">Allopseudospirillum japonicum</name>
    <dbReference type="NCBI Taxonomy" id="64971"/>
    <lineage>
        <taxon>Bacteria</taxon>
        <taxon>Pseudomonadati</taxon>
        <taxon>Pseudomonadota</taxon>
        <taxon>Gammaproteobacteria</taxon>
        <taxon>Oceanospirillales</taxon>
        <taxon>Oceanospirillaceae</taxon>
        <taxon>Allopseudospirillum</taxon>
    </lineage>
</organism>
<dbReference type="InterPro" id="IPR013221">
    <property type="entry name" value="Mur_ligase_cen"/>
</dbReference>
<comment type="catalytic activity">
    <reaction evidence="10 11">
        <text>D-alanyl-D-alanine + UDP-N-acetyl-alpha-D-muramoyl-L-alanyl-gamma-D-glutamyl-meso-2,6-diaminopimelate + ATP = UDP-N-acetyl-alpha-D-muramoyl-L-alanyl-gamma-D-glutamyl-meso-2,6-diaminopimeloyl-D-alanyl-D-alanine + ADP + phosphate + H(+)</text>
        <dbReference type="Rhea" id="RHEA:28374"/>
        <dbReference type="ChEBI" id="CHEBI:15378"/>
        <dbReference type="ChEBI" id="CHEBI:30616"/>
        <dbReference type="ChEBI" id="CHEBI:43474"/>
        <dbReference type="ChEBI" id="CHEBI:57822"/>
        <dbReference type="ChEBI" id="CHEBI:61386"/>
        <dbReference type="ChEBI" id="CHEBI:83905"/>
        <dbReference type="ChEBI" id="CHEBI:456216"/>
        <dbReference type="EC" id="6.3.2.10"/>
    </reaction>
</comment>
<dbReference type="SUPFAM" id="SSF63418">
    <property type="entry name" value="MurE/MurF N-terminal domain"/>
    <property type="match status" value="1"/>
</dbReference>
<dbReference type="GO" id="GO:0008766">
    <property type="term" value="F:UDP-N-acetylmuramoylalanyl-D-glutamyl-2,6-diaminopimelate-D-alanyl-D-alanine ligase activity"/>
    <property type="evidence" value="ECO:0007669"/>
    <property type="project" value="RHEA"/>
</dbReference>
<dbReference type="GO" id="GO:0005524">
    <property type="term" value="F:ATP binding"/>
    <property type="evidence" value="ECO:0007669"/>
    <property type="project" value="UniProtKB-UniRule"/>
</dbReference>
<dbReference type="GO" id="GO:0071555">
    <property type="term" value="P:cell wall organization"/>
    <property type="evidence" value="ECO:0007669"/>
    <property type="project" value="UniProtKB-KW"/>
</dbReference>
<dbReference type="Gene3D" id="3.40.1390.10">
    <property type="entry name" value="MurE/MurF, N-terminal domain"/>
    <property type="match status" value="1"/>
</dbReference>
<evidence type="ECO:0000256" key="1">
    <source>
        <dbReference type="ARBA" id="ARBA00022490"/>
    </source>
</evidence>
<evidence type="ECO:0000259" key="13">
    <source>
        <dbReference type="Pfam" id="PF08245"/>
    </source>
</evidence>
<dbReference type="InterPro" id="IPR036615">
    <property type="entry name" value="Mur_ligase_C_dom_sf"/>
</dbReference>
<evidence type="ECO:0000256" key="3">
    <source>
        <dbReference type="ARBA" id="ARBA00022618"/>
    </source>
</evidence>
<dbReference type="UniPathway" id="UPA00219"/>
<comment type="similarity">
    <text evidence="10">Belongs to the MurCDEF family. MurF subfamily.</text>
</comment>
<evidence type="ECO:0000256" key="10">
    <source>
        <dbReference type="HAMAP-Rule" id="MF_02019"/>
    </source>
</evidence>
<dbReference type="InterPro" id="IPR005863">
    <property type="entry name" value="UDP-N-AcMur_synth"/>
</dbReference>
<comment type="caution">
    <text evidence="10">Lacks conserved residue(s) required for the propagation of feature annotation.</text>
</comment>
<evidence type="ECO:0000313" key="14">
    <source>
        <dbReference type="EMBL" id="SEI40155.1"/>
    </source>
</evidence>
<feature type="domain" description="Mur ligase C-terminal" evidence="12">
    <location>
        <begin position="328"/>
        <end position="460"/>
    </location>
</feature>
<keyword evidence="6 10" id="KW-0133">Cell shape</keyword>
<dbReference type="GO" id="GO:0005737">
    <property type="term" value="C:cytoplasm"/>
    <property type="evidence" value="ECO:0007669"/>
    <property type="project" value="UniProtKB-SubCell"/>
</dbReference>
<dbReference type="GO" id="GO:0008360">
    <property type="term" value="P:regulation of cell shape"/>
    <property type="evidence" value="ECO:0007669"/>
    <property type="project" value="UniProtKB-KW"/>
</dbReference>
<comment type="subcellular location">
    <subcellularLocation>
        <location evidence="10 11">Cytoplasm</location>
    </subcellularLocation>
</comment>
<evidence type="ECO:0000256" key="4">
    <source>
        <dbReference type="ARBA" id="ARBA00022741"/>
    </source>
</evidence>
<keyword evidence="4 10" id="KW-0547">Nucleotide-binding</keyword>
<sequence length="474" mass="51423">MLPIALQVLCQQIQGRLYLPRSSTLTPESLIQADWCLDSRQVRTGDIFVAYQGQHLDSHAYLGQAAQAGACLAVVEKYQAHIEIPQITVLKALSALAQIAQYQRQQLELTCIGITGNSGKTGVRQLMQAILQQAQHPACITQGNFNNEVGLPLTLLDGLQPETHTCLLEMGAAQAGDLSYLCQIAQPNIGLITNVTGAHIGRFGSLDQIAEAKAELIRALPQGGIAVLNMQDAFYPYWRTQVPDGVTCISFAQEMSADIYATSVQAGPQACYRFQLQLPHAPSLPIQLNLLGRHQVDNALAAASLAYLLRIPAPAIQAGLQEVQPSQGRLYPCTSKQGAYLIDDTYNASPGAVKAAIDILQDAKADKTCVLVLGDLAELGDYSAQLHAELGAYAAQAGVHHLYTLGQNTRYTHENFCQKLAPKRQSAYHADTQEELLNALQHFLAQHPHPQQVRVLVKGARSAAMEKLVQAFIQ</sequence>
<name>A0A1H6QLJ0_9GAMM</name>
<dbReference type="Proteomes" id="UP000242999">
    <property type="component" value="Unassembled WGS sequence"/>
</dbReference>
<keyword evidence="2 10" id="KW-0436">Ligase</keyword>
<keyword evidence="8 10" id="KW-0131">Cell cycle</keyword>
<proteinExistence type="inferred from homology"/>
<feature type="domain" description="Mur ligase central" evidence="13">
    <location>
        <begin position="114"/>
        <end position="305"/>
    </location>
</feature>
<dbReference type="Pfam" id="PF02875">
    <property type="entry name" value="Mur_ligase_C"/>
    <property type="match status" value="1"/>
</dbReference>